<dbReference type="EMBL" id="CADCXU010016565">
    <property type="protein sequence ID" value="CAB0005609.1"/>
    <property type="molecule type" value="Genomic_DNA"/>
</dbReference>
<organism evidence="1 2">
    <name type="scientific">Nesidiocoris tenuis</name>
    <dbReference type="NCBI Taxonomy" id="355587"/>
    <lineage>
        <taxon>Eukaryota</taxon>
        <taxon>Metazoa</taxon>
        <taxon>Ecdysozoa</taxon>
        <taxon>Arthropoda</taxon>
        <taxon>Hexapoda</taxon>
        <taxon>Insecta</taxon>
        <taxon>Pterygota</taxon>
        <taxon>Neoptera</taxon>
        <taxon>Paraneoptera</taxon>
        <taxon>Hemiptera</taxon>
        <taxon>Heteroptera</taxon>
        <taxon>Panheteroptera</taxon>
        <taxon>Cimicomorpha</taxon>
        <taxon>Miridae</taxon>
        <taxon>Dicyphina</taxon>
        <taxon>Nesidiocoris</taxon>
    </lineage>
</organism>
<evidence type="ECO:0000313" key="2">
    <source>
        <dbReference type="Proteomes" id="UP000479000"/>
    </source>
</evidence>
<gene>
    <name evidence="1" type="ORF">NTEN_LOCUS11086</name>
</gene>
<sequence>MVAGLMPRAEACDAATDSVPYGLAPAGYPDPGVPARPRSPPYAPVMDGMFYNPGTRETFKDYNAGFDILRAETIRHPRCVPRKNSQLAFCHVPFHISVERSSSDIPDKCHRFKKKPLRLANLRRISRLAMSSFPFWAVVEDEAKCSTHLHLVRRLQTDPRLGYPPPSCSDLRTGSVRMLRPTED</sequence>
<protein>
    <submittedName>
        <fullName evidence="1">Uncharacterized protein</fullName>
    </submittedName>
</protein>
<evidence type="ECO:0000313" key="1">
    <source>
        <dbReference type="EMBL" id="CAB0005609.1"/>
    </source>
</evidence>
<name>A0A6H5GWF3_9HEMI</name>
<keyword evidence="2" id="KW-1185">Reference proteome</keyword>
<reference evidence="1 2" key="1">
    <citation type="submission" date="2020-02" db="EMBL/GenBank/DDBJ databases">
        <authorList>
            <person name="Ferguson B K."/>
        </authorList>
    </citation>
    <scope>NUCLEOTIDE SEQUENCE [LARGE SCALE GENOMIC DNA]</scope>
</reference>
<dbReference type="AlphaFoldDB" id="A0A6H5GWF3"/>
<accession>A0A6H5GWF3</accession>
<proteinExistence type="predicted"/>
<dbReference type="Proteomes" id="UP000479000">
    <property type="component" value="Unassembled WGS sequence"/>
</dbReference>